<organism evidence="3 4">
    <name type="scientific">Anopheles dirus</name>
    <dbReference type="NCBI Taxonomy" id="7168"/>
    <lineage>
        <taxon>Eukaryota</taxon>
        <taxon>Metazoa</taxon>
        <taxon>Ecdysozoa</taxon>
        <taxon>Arthropoda</taxon>
        <taxon>Hexapoda</taxon>
        <taxon>Insecta</taxon>
        <taxon>Pterygota</taxon>
        <taxon>Neoptera</taxon>
        <taxon>Endopterygota</taxon>
        <taxon>Diptera</taxon>
        <taxon>Nematocera</taxon>
        <taxon>Culicoidea</taxon>
        <taxon>Culicidae</taxon>
        <taxon>Anophelinae</taxon>
        <taxon>Anopheles</taxon>
    </lineage>
</organism>
<feature type="region of interest" description="Disordered" evidence="2">
    <location>
        <begin position="394"/>
        <end position="440"/>
    </location>
</feature>
<dbReference type="Pfam" id="PF02598">
    <property type="entry name" value="Methyltrn_RNA_3"/>
    <property type="match status" value="1"/>
</dbReference>
<dbReference type="VEuPathDB" id="VectorBase:ADIR007011"/>
<dbReference type="InterPro" id="IPR029026">
    <property type="entry name" value="tRNA_m1G_MTases_N"/>
</dbReference>
<dbReference type="AlphaFoldDB" id="A0A182NH88"/>
<dbReference type="PANTHER" id="PTHR12150">
    <property type="entry name" value="CLASS IV SAM-BINDING METHYLTRANSFERASE-RELATED"/>
    <property type="match status" value="1"/>
</dbReference>
<evidence type="ECO:0000256" key="1">
    <source>
        <dbReference type="ARBA" id="ARBA00009841"/>
    </source>
</evidence>
<keyword evidence="4" id="KW-1185">Reference proteome</keyword>
<evidence type="ECO:0000256" key="2">
    <source>
        <dbReference type="SAM" id="MobiDB-lite"/>
    </source>
</evidence>
<comment type="similarity">
    <text evidence="1">Belongs to the class IV-like SAM-binding methyltransferase superfamily.</text>
</comment>
<dbReference type="CDD" id="cd18086">
    <property type="entry name" value="HsC9orf114-like"/>
    <property type="match status" value="1"/>
</dbReference>
<dbReference type="InterPro" id="IPR012340">
    <property type="entry name" value="NA-bd_OB-fold"/>
</dbReference>
<dbReference type="STRING" id="7168.A0A182NH88"/>
<dbReference type="Proteomes" id="UP000075884">
    <property type="component" value="Unassembled WGS sequence"/>
</dbReference>
<reference evidence="4" key="1">
    <citation type="submission" date="2013-03" db="EMBL/GenBank/DDBJ databases">
        <title>The Genome Sequence of Anopheles dirus WRAIR2.</title>
        <authorList>
            <consortium name="The Broad Institute Genomics Platform"/>
            <person name="Neafsey D.E."/>
            <person name="Walton C."/>
            <person name="Walker B."/>
            <person name="Young S.K."/>
            <person name="Zeng Q."/>
            <person name="Gargeya S."/>
            <person name="Fitzgerald M."/>
            <person name="Haas B."/>
            <person name="Abouelleil A."/>
            <person name="Allen A.W."/>
            <person name="Alvarado L."/>
            <person name="Arachchi H.M."/>
            <person name="Berlin A.M."/>
            <person name="Chapman S.B."/>
            <person name="Gainer-Dewar J."/>
            <person name="Goldberg J."/>
            <person name="Griggs A."/>
            <person name="Gujja S."/>
            <person name="Hansen M."/>
            <person name="Howarth C."/>
            <person name="Imamovic A."/>
            <person name="Ireland A."/>
            <person name="Larimer J."/>
            <person name="McCowan C."/>
            <person name="Murphy C."/>
            <person name="Pearson M."/>
            <person name="Poon T.W."/>
            <person name="Priest M."/>
            <person name="Roberts A."/>
            <person name="Saif S."/>
            <person name="Shea T."/>
            <person name="Sisk P."/>
            <person name="Sykes S."/>
            <person name="Wortman J."/>
            <person name="Nusbaum C."/>
            <person name="Birren B."/>
        </authorList>
    </citation>
    <scope>NUCLEOTIDE SEQUENCE [LARGE SCALE GENOMIC DNA]</scope>
    <source>
        <strain evidence="4">WRAIR2</strain>
    </source>
</reference>
<evidence type="ECO:0000313" key="4">
    <source>
        <dbReference type="Proteomes" id="UP000075884"/>
    </source>
</evidence>
<feature type="region of interest" description="Disordered" evidence="2">
    <location>
        <begin position="1"/>
        <end position="27"/>
    </location>
</feature>
<dbReference type="Gene3D" id="2.40.50.140">
    <property type="entry name" value="Nucleic acid-binding proteins"/>
    <property type="match status" value="1"/>
</dbReference>
<dbReference type="InterPro" id="IPR003750">
    <property type="entry name" value="Put_MeTrfase-C9orf114-like"/>
</dbReference>
<sequence>MKVLEKKRLSDREKLEKRERKRHARQDHMLNRVKREFEELEKEKACTARVEVAPVTEAEQVSTVSMAVPGSIMDNAQSPELRTYLAGQIARAACIFQVDEVIVFDDCGPTNQVTDRLSTIQTTEGSSSARRCCIQLARILQYLECPQYLRKYFFPLHNDLKFCGLLNPLDSQHHLRQQSEFVFREGIVTNKPTKGSKAGAYVNVGLLNDVLVDTTLEANLRVTVKLPNGVDLKSKKIRAKVVPPAQPRQETGIYWGYTVRIANTLSEVFTKSPYRGGYDMTVGTSDRGTNVHELAAKSLAYRHALIVFGGVLGLEPALDNDQKLTADTVEDLFDAYLNTVPTQGSRTIRTEEAILISMAALGDKLSPVNAPKPFTSFESIPQSQDTGIKQYAFNEKRSKGPPAALDDATNNPRSVPISRPLPRQPVTPAVDIYGDMSRFD</sequence>
<feature type="compositionally biased region" description="Basic and acidic residues" evidence="2">
    <location>
        <begin position="1"/>
        <end position="18"/>
    </location>
</feature>
<proteinExistence type="inferred from homology"/>
<evidence type="ECO:0000313" key="3">
    <source>
        <dbReference type="EnsemblMetazoa" id="ADIR007011-PA"/>
    </source>
</evidence>
<name>A0A182NH88_9DIPT</name>
<dbReference type="SUPFAM" id="SSF75217">
    <property type="entry name" value="alpha/beta knot"/>
    <property type="match status" value="1"/>
</dbReference>
<dbReference type="InterPro" id="IPR029028">
    <property type="entry name" value="Alpha/beta_knot_MTases"/>
</dbReference>
<accession>A0A182NH88</accession>
<reference evidence="3" key="2">
    <citation type="submission" date="2020-05" db="UniProtKB">
        <authorList>
            <consortium name="EnsemblMetazoa"/>
        </authorList>
    </citation>
    <scope>IDENTIFICATION</scope>
    <source>
        <strain evidence="3">WRAIR2</strain>
    </source>
</reference>
<dbReference type="EnsemblMetazoa" id="ADIR007011-RA">
    <property type="protein sequence ID" value="ADIR007011-PA"/>
    <property type="gene ID" value="ADIR007011"/>
</dbReference>
<dbReference type="SUPFAM" id="SSF50249">
    <property type="entry name" value="Nucleic acid-binding proteins"/>
    <property type="match status" value="1"/>
</dbReference>
<dbReference type="PANTHER" id="PTHR12150:SF13">
    <property type="entry name" value="METHYLTRANSFERASE C9ORF114-RELATED"/>
    <property type="match status" value="1"/>
</dbReference>
<dbReference type="Gene3D" id="3.40.1280.10">
    <property type="match status" value="1"/>
</dbReference>
<protein>
    <submittedName>
        <fullName evidence="3">Uncharacterized protein</fullName>
    </submittedName>
</protein>